<keyword evidence="3 8" id="KW-0819">tRNA processing</keyword>
<dbReference type="Gene3D" id="3.40.1350.10">
    <property type="match status" value="1"/>
</dbReference>
<dbReference type="eggNOG" id="KOG4685">
    <property type="taxonomic scope" value="Eukaryota"/>
</dbReference>
<dbReference type="EC" id="4.6.1.16" evidence="2 8"/>
<dbReference type="FunFam" id="3.40.1350.10:FF:000011">
    <property type="entry name" value="tRNA-splicing endonuclease subunit Sen2"/>
    <property type="match status" value="1"/>
</dbReference>
<dbReference type="GO" id="GO:0003676">
    <property type="term" value="F:nucleic acid binding"/>
    <property type="evidence" value="ECO:0007669"/>
    <property type="project" value="InterPro"/>
</dbReference>
<comment type="similarity">
    <text evidence="1 8">Belongs to the tRNA-intron endonuclease family.</text>
</comment>
<evidence type="ECO:0000259" key="10">
    <source>
        <dbReference type="Pfam" id="PF01974"/>
    </source>
</evidence>
<dbReference type="SUPFAM" id="SSF53032">
    <property type="entry name" value="tRNA-intron endonuclease catalytic domain-like"/>
    <property type="match status" value="1"/>
</dbReference>
<evidence type="ECO:0000256" key="6">
    <source>
        <dbReference type="ARBA" id="ARBA00062061"/>
    </source>
</evidence>
<dbReference type="NCBIfam" id="TIGR00324">
    <property type="entry name" value="endA"/>
    <property type="match status" value="1"/>
</dbReference>
<dbReference type="OMA" id="YSHPYWK"/>
<comment type="subunit">
    <text evidence="6">Heterotetramer composed of SEN2, SEN15, SEN34 and SEN54. Interacts directly with SEN54.</text>
</comment>
<dbReference type="OrthoDB" id="10249562at2759"/>
<evidence type="ECO:0000256" key="7">
    <source>
        <dbReference type="ARBA" id="ARBA00071058"/>
    </source>
</evidence>
<feature type="domain" description="tRNA intron endonuclease catalytic" evidence="10">
    <location>
        <begin position="254"/>
        <end position="330"/>
    </location>
</feature>
<evidence type="ECO:0000313" key="12">
    <source>
        <dbReference type="Proteomes" id="UP000005666"/>
    </source>
</evidence>
<dbReference type="InterPro" id="IPR011856">
    <property type="entry name" value="tRNA_endonuc-like_dom_sf"/>
</dbReference>
<evidence type="ECO:0000256" key="9">
    <source>
        <dbReference type="PIRSR" id="PIRSR011789-1"/>
    </source>
</evidence>
<dbReference type="PANTHER" id="PTHR21227:SF0">
    <property type="entry name" value="TRNA-SPLICING ENDONUCLEASE SUBUNIT SEN2"/>
    <property type="match status" value="1"/>
</dbReference>
<protein>
    <recommendedName>
        <fullName evidence="7 8">tRNA-splicing endonuclease subunit Sen2</fullName>
        <ecNumber evidence="2 8">4.6.1.16</ecNumber>
    </recommendedName>
</protein>
<dbReference type="CDD" id="cd22363">
    <property type="entry name" value="tRNA-intron_lyase_C"/>
    <property type="match status" value="1"/>
</dbReference>
<feature type="active site" evidence="9">
    <location>
        <position position="321"/>
    </location>
</feature>
<evidence type="ECO:0000256" key="3">
    <source>
        <dbReference type="ARBA" id="ARBA00022694"/>
    </source>
</evidence>
<feature type="active site" evidence="9">
    <location>
        <position position="282"/>
    </location>
</feature>
<dbReference type="GO" id="GO:0000379">
    <property type="term" value="P:tRNA-type intron splice site recognition and cleavage"/>
    <property type="evidence" value="ECO:0007669"/>
    <property type="project" value="EnsemblFungi"/>
</dbReference>
<dbReference type="InterPro" id="IPR006676">
    <property type="entry name" value="tRNA_splic"/>
</dbReference>
<dbReference type="GeneID" id="11532282"/>
<keyword evidence="4 8" id="KW-0456">Lyase</keyword>
<dbReference type="AlphaFoldDB" id="G8BMX1"/>
<dbReference type="InterPro" id="IPR016589">
    <property type="entry name" value="tRNA_splic_SEN2"/>
</dbReference>
<reference evidence="11 12" key="1">
    <citation type="journal article" date="2011" name="Proc. Natl. Acad. Sci. U.S.A.">
        <title>Evolutionary erosion of yeast sex chromosomes by mating-type switching accidents.</title>
        <authorList>
            <person name="Gordon J.L."/>
            <person name="Armisen D."/>
            <person name="Proux-Wera E."/>
            <person name="Oheigeartaigh S.S."/>
            <person name="Byrne K.P."/>
            <person name="Wolfe K.H."/>
        </authorList>
    </citation>
    <scope>NUCLEOTIDE SEQUENCE [LARGE SCALE GENOMIC DNA]</scope>
    <source>
        <strain evidence="12">ATCC 24235 / CBS 4417 / NBRC 1672 / NRRL Y-8282 / UCD 70-5</strain>
    </source>
</reference>
<dbReference type="PANTHER" id="PTHR21227">
    <property type="entry name" value="TRNA-SPLICING ENDONUCLEASE SUBUNIT SEN2"/>
    <property type="match status" value="1"/>
</dbReference>
<dbReference type="RefSeq" id="XP_003683683.1">
    <property type="nucleotide sequence ID" value="XM_003683635.1"/>
</dbReference>
<name>G8BMX1_TETPH</name>
<evidence type="ECO:0000256" key="1">
    <source>
        <dbReference type="ARBA" id="ARBA00008078"/>
    </source>
</evidence>
<dbReference type="GO" id="GO:0000214">
    <property type="term" value="C:tRNA-intron endonuclease complex"/>
    <property type="evidence" value="ECO:0007669"/>
    <property type="project" value="UniProtKB-UniRule"/>
</dbReference>
<proteinExistence type="inferred from homology"/>
<accession>G8BMX1</accession>
<sequence>MAKGKPNNKRYKYPLPIHPIDSLPQLFPHNPISWAYWVYCYYKSVNYLEFRIPIEIVGSRYPHILVKDVRGMEYLWRNGFFGTGQLSRSEPTWLERTSKRINNVINKGDPNLSLEKITQIRRAQRAHFKKQRKAMDDNLLEMRKNGCTKEEENRYITEQREHLRELRDVQLSDSLGPSDQNTDLIVKFEDDEIINDQNEIINLESLELLPVEAIFLTYALPVLDTKLEDLFNILLRKSQDNEAYSYNNIENIVKQYLIYHHYRSRGWSVRSGIKFGCEYLLYKRGPPFQHAQFCVMSLGYEESKPYEWYSSLSRVTSNAKKSLILCYIETLKNEDEIIKLWNKQDYTSVFSSYRISEVVYNRWMPGKNRD</sequence>
<feature type="active site" evidence="9">
    <location>
        <position position="290"/>
    </location>
</feature>
<dbReference type="InterPro" id="IPR006677">
    <property type="entry name" value="tRNA_intron_Endonuc_cat-like"/>
</dbReference>
<evidence type="ECO:0000256" key="4">
    <source>
        <dbReference type="ARBA" id="ARBA00023239"/>
    </source>
</evidence>
<evidence type="ECO:0000256" key="8">
    <source>
        <dbReference type="PIRNR" id="PIRNR011789"/>
    </source>
</evidence>
<dbReference type="STRING" id="1071381.G8BMX1"/>
<dbReference type="Pfam" id="PF01974">
    <property type="entry name" value="tRNA_int_endo"/>
    <property type="match status" value="1"/>
</dbReference>
<evidence type="ECO:0000313" key="11">
    <source>
        <dbReference type="EMBL" id="CCE61249.1"/>
    </source>
</evidence>
<evidence type="ECO:0000256" key="2">
    <source>
        <dbReference type="ARBA" id="ARBA00012573"/>
    </source>
</evidence>
<keyword evidence="12" id="KW-1185">Reference proteome</keyword>
<dbReference type="InterPro" id="IPR036167">
    <property type="entry name" value="tRNA_intron_Endo_cat-like_sf"/>
</dbReference>
<evidence type="ECO:0000256" key="5">
    <source>
        <dbReference type="ARBA" id="ARBA00054838"/>
    </source>
</evidence>
<organism evidence="11 12">
    <name type="scientific">Tetrapisispora phaffii (strain ATCC 24235 / CBS 4417 / NBRC 1672 / NRRL Y-8282 / UCD 70-5)</name>
    <name type="common">Yeast</name>
    <name type="synonym">Fabospora phaffii</name>
    <dbReference type="NCBI Taxonomy" id="1071381"/>
    <lineage>
        <taxon>Eukaryota</taxon>
        <taxon>Fungi</taxon>
        <taxon>Dikarya</taxon>
        <taxon>Ascomycota</taxon>
        <taxon>Saccharomycotina</taxon>
        <taxon>Saccharomycetes</taxon>
        <taxon>Saccharomycetales</taxon>
        <taxon>Saccharomycetaceae</taxon>
        <taxon>Tetrapisispora</taxon>
    </lineage>
</organism>
<dbReference type="PIRSF" id="PIRSF011789">
    <property type="entry name" value="tRNA_splic_SEN2"/>
    <property type="match status" value="1"/>
</dbReference>
<dbReference type="GO" id="GO:0000213">
    <property type="term" value="F:tRNA-intron lyase activity"/>
    <property type="evidence" value="ECO:0007669"/>
    <property type="project" value="UniProtKB-UniRule"/>
</dbReference>
<dbReference type="KEGG" id="tpf:TPHA_0A01660"/>
<dbReference type="Proteomes" id="UP000005666">
    <property type="component" value="Chromosome 1"/>
</dbReference>
<dbReference type="EMBL" id="HE612856">
    <property type="protein sequence ID" value="CCE61249.1"/>
    <property type="molecule type" value="Genomic_DNA"/>
</dbReference>
<comment type="function">
    <text evidence="5">Constitutes one of the two catalytic subunit of the tRNA-splicing endonuclease complex, a complex responsible for identification and cleavage of the splice sites in pre-tRNA. It cleaves pre-tRNA at the 5'- and 3'-splice sites to release the intron. The products are an intron and two tRNA half-molecules bearing 2',3'-cyclic phosphate and 5'-OH termini. There are no conserved sequences at the splice sites, but the intron is invariably located at the same site in the gene, placing the splice sites an invariant distance from the constant structural features of the tRNA body. This subunit may anchor the endonuclease complex to the nuclear membrane. Probably carries the active site for 5'-splice site cleavage.</text>
</comment>
<dbReference type="GO" id="GO:0005741">
    <property type="term" value="C:mitochondrial outer membrane"/>
    <property type="evidence" value="ECO:0007669"/>
    <property type="project" value="EnsemblFungi"/>
</dbReference>
<gene>
    <name evidence="11" type="primary">TPHA0A01660</name>
    <name evidence="11" type="ordered locus">TPHA_0A01660</name>
</gene>
<dbReference type="HOGENOM" id="CLU_012847_2_0_1"/>